<keyword evidence="1" id="KW-0812">Transmembrane</keyword>
<feature type="transmembrane region" description="Helical" evidence="1">
    <location>
        <begin position="12"/>
        <end position="37"/>
    </location>
</feature>
<reference evidence="2" key="1">
    <citation type="submission" date="2018-06" db="EMBL/GenBank/DDBJ databases">
        <authorList>
            <person name="Zhirakovskaya E."/>
        </authorList>
    </citation>
    <scope>NUCLEOTIDE SEQUENCE</scope>
</reference>
<evidence type="ECO:0000256" key="1">
    <source>
        <dbReference type="SAM" id="Phobius"/>
    </source>
</evidence>
<sequence length="80" mass="8531">MNDIGMNPGDLIPIIAIGGGMLIAIVAITFGIIGRILETKAREATKRELAAYVAEGSMTPEDAEALIKSDMPSQKRRCQS</sequence>
<dbReference type="EMBL" id="UOGK01000071">
    <property type="protein sequence ID" value="VAX36607.1"/>
    <property type="molecule type" value="Genomic_DNA"/>
</dbReference>
<gene>
    <name evidence="2" type="ORF">MNBD_PLANCTO03-788</name>
</gene>
<protein>
    <submittedName>
        <fullName evidence="2">Uncharacterized protein</fullName>
    </submittedName>
</protein>
<evidence type="ECO:0000313" key="2">
    <source>
        <dbReference type="EMBL" id="VAX36607.1"/>
    </source>
</evidence>
<dbReference type="AlphaFoldDB" id="A0A3B1E384"/>
<keyword evidence="1" id="KW-0472">Membrane</keyword>
<organism evidence="2">
    <name type="scientific">hydrothermal vent metagenome</name>
    <dbReference type="NCBI Taxonomy" id="652676"/>
    <lineage>
        <taxon>unclassified sequences</taxon>
        <taxon>metagenomes</taxon>
        <taxon>ecological metagenomes</taxon>
    </lineage>
</organism>
<proteinExistence type="predicted"/>
<name>A0A3B1E384_9ZZZZ</name>
<accession>A0A3B1E384</accession>
<keyword evidence="1" id="KW-1133">Transmembrane helix</keyword>